<sequence>MIRDHINVSIVLISDHTSVSIVLISAAISVSIVLISVNSVFCSSDGIFTYALNRCVFNSTELKDIEYIRSYYYNKLEFLRFSSNVGKYVGYTELGVKNAQRWNKDPAELSRMNAQKETVCQHNIGNWYKGYVSPTTTNFTTHV</sequence>
<feature type="domain" description="MHC class II beta chain N-terminal" evidence="3">
    <location>
        <begin position="53"/>
        <end position="128"/>
    </location>
</feature>
<feature type="transmembrane region" description="Helical" evidence="2">
    <location>
        <begin position="21"/>
        <end position="41"/>
    </location>
</feature>
<keyword evidence="2" id="KW-0812">Transmembrane</keyword>
<dbReference type="GO" id="GO:0042613">
    <property type="term" value="C:MHC class II protein complex"/>
    <property type="evidence" value="ECO:0007669"/>
    <property type="project" value="InterPro"/>
</dbReference>
<dbReference type="GO" id="GO:0006955">
    <property type="term" value="P:immune response"/>
    <property type="evidence" value="ECO:0007669"/>
    <property type="project" value="InterPro"/>
</dbReference>
<keyword evidence="2" id="KW-1133">Transmembrane helix</keyword>
<protein>
    <recommendedName>
        <fullName evidence="3">MHC class II beta chain N-terminal domain-containing protein</fullName>
    </recommendedName>
</protein>
<organism evidence="4">
    <name type="scientific">Stegastes partitus</name>
    <name type="common">bicolor damselfish</name>
    <dbReference type="NCBI Taxonomy" id="144197"/>
    <lineage>
        <taxon>Eukaryota</taxon>
        <taxon>Metazoa</taxon>
        <taxon>Chordata</taxon>
        <taxon>Craniata</taxon>
        <taxon>Vertebrata</taxon>
        <taxon>Euteleostomi</taxon>
        <taxon>Actinopterygii</taxon>
        <taxon>Neopterygii</taxon>
        <taxon>Teleostei</taxon>
        <taxon>Neoteleostei</taxon>
        <taxon>Acanthomorphata</taxon>
        <taxon>Ovalentaria</taxon>
        <taxon>Pomacentridae</taxon>
        <taxon>Stegastes</taxon>
    </lineage>
</organism>
<dbReference type="AlphaFoldDB" id="A0A3B4Z498"/>
<proteinExistence type="predicted"/>
<accession>A0A3B4Z498</accession>
<name>A0A3B4Z498_9TELE</name>
<dbReference type="SUPFAM" id="SSF54452">
    <property type="entry name" value="MHC antigen-recognition domain"/>
    <property type="match status" value="1"/>
</dbReference>
<keyword evidence="1" id="KW-0325">Glycoprotein</keyword>
<dbReference type="GeneTree" id="ENSGT00950000183127"/>
<dbReference type="InterPro" id="IPR014745">
    <property type="entry name" value="MHC_II_a/b_N"/>
</dbReference>
<evidence type="ECO:0000256" key="2">
    <source>
        <dbReference type="SAM" id="Phobius"/>
    </source>
</evidence>
<dbReference type="InterPro" id="IPR000353">
    <property type="entry name" value="MHC_II_b_N"/>
</dbReference>
<dbReference type="SMART" id="SM00921">
    <property type="entry name" value="MHC_II_beta"/>
    <property type="match status" value="1"/>
</dbReference>
<dbReference type="Gene3D" id="3.10.320.10">
    <property type="entry name" value="Class II Histocompatibility Antigen, M Beta Chain, Chain B, domain 1"/>
    <property type="match status" value="1"/>
</dbReference>
<dbReference type="STRING" id="144197.ENSSPAP00000003550"/>
<evidence type="ECO:0000313" key="4">
    <source>
        <dbReference type="Ensembl" id="ENSSPAP00000003550.1"/>
    </source>
</evidence>
<keyword evidence="2" id="KW-0472">Membrane</keyword>
<dbReference type="InterPro" id="IPR011162">
    <property type="entry name" value="MHC_I/II-like_Ag-recog"/>
</dbReference>
<reference evidence="4" key="1">
    <citation type="submission" date="2023-09" db="UniProtKB">
        <authorList>
            <consortium name="Ensembl"/>
        </authorList>
    </citation>
    <scope>IDENTIFICATION</scope>
</reference>
<dbReference type="GO" id="GO:0019882">
    <property type="term" value="P:antigen processing and presentation"/>
    <property type="evidence" value="ECO:0007669"/>
    <property type="project" value="InterPro"/>
</dbReference>
<evidence type="ECO:0000259" key="3">
    <source>
        <dbReference type="SMART" id="SM00921"/>
    </source>
</evidence>
<evidence type="ECO:0000256" key="1">
    <source>
        <dbReference type="ARBA" id="ARBA00023180"/>
    </source>
</evidence>
<dbReference type="Ensembl" id="ENSSPAT00000003616.1">
    <property type="protein sequence ID" value="ENSSPAP00000003550.1"/>
    <property type="gene ID" value="ENSSPAG00000002742.1"/>
</dbReference>
<dbReference type="Pfam" id="PF00969">
    <property type="entry name" value="MHC_II_beta"/>
    <property type="match status" value="1"/>
</dbReference>